<dbReference type="InterPro" id="IPR046920">
    <property type="entry name" value="ABC-3C_CTD1"/>
</dbReference>
<evidence type="ECO:0000259" key="1">
    <source>
        <dbReference type="Pfam" id="PF20276"/>
    </source>
</evidence>
<dbReference type="Pfam" id="PF20276">
    <property type="entry name" value="CTD1"/>
    <property type="match status" value="1"/>
</dbReference>
<dbReference type="AlphaFoldDB" id="A0A2U0I045"/>
<dbReference type="Proteomes" id="UP000245962">
    <property type="component" value="Unassembled WGS sequence"/>
</dbReference>
<comment type="caution">
    <text evidence="2">The sequence shown here is derived from an EMBL/GenBank/DDBJ whole genome shotgun (WGS) entry which is preliminary data.</text>
</comment>
<reference evidence="2 3" key="1">
    <citation type="submission" date="2018-04" db="EMBL/GenBank/DDBJ databases">
        <title>Marixanthomonas spongiae HN-E44 sp. nov., isolated from a marine sponge.</title>
        <authorList>
            <person name="Luo L."/>
            <person name="Zhuang L."/>
        </authorList>
    </citation>
    <scope>NUCLEOTIDE SEQUENCE [LARGE SCALE GENOMIC DNA]</scope>
    <source>
        <strain evidence="2 3">HN-E44</strain>
    </source>
</reference>
<keyword evidence="3" id="KW-1185">Reference proteome</keyword>
<feature type="domain" description="ABC-three component systems C-terminal" evidence="1">
    <location>
        <begin position="123"/>
        <end position="313"/>
    </location>
</feature>
<protein>
    <recommendedName>
        <fullName evidence="1">ABC-three component systems C-terminal domain-containing protein</fullName>
    </recommendedName>
</protein>
<sequence length="405" mass="47113">MSTDATSSWSGYIFQGDVALCKAIEKMHEIGLGTNENSYKLRLEEDEDFSLHTENIEYFQVKAYTAHHYTNYKKAWDDMMERFPDHPQNNYLYVQKEGIDKSKFSGVINSIHIQDNLVSGKYTLANINEKLNDSIIAFLNNDDLSDDDIANKLTYCSKKIADYVKKRHRENLIREIPFTEISNWLDEAPLALNENLFWHTIEKLFFEALCETSAELDLTLEEEIQEFNLLDNAISELEILDKTEFKNLFVEFINNTKKVGSNLRMSLADYTKKRDIQRVIGKALRKISRRPLYRKLCYSLKVEAGFEQYQLTTNTVNYDMADRIERIQFQKECEELFKSPISTDTDFYVTRSLNRSKKEMSEVLKSIFNVEEINGTMPEGKSIVLEGEEKLFGLISIGNAIKKLE</sequence>
<gene>
    <name evidence="2" type="ORF">DDV96_11115</name>
</gene>
<dbReference type="OrthoDB" id="9149748at2"/>
<proteinExistence type="predicted"/>
<dbReference type="RefSeq" id="WP_116694830.1">
    <property type="nucleotide sequence ID" value="NZ_QEHR01000006.1"/>
</dbReference>
<evidence type="ECO:0000313" key="2">
    <source>
        <dbReference type="EMBL" id="PVW14340.1"/>
    </source>
</evidence>
<name>A0A2U0I045_9FLAO</name>
<organism evidence="2 3">
    <name type="scientific">Marixanthomonas spongiae</name>
    <dbReference type="NCBI Taxonomy" id="2174845"/>
    <lineage>
        <taxon>Bacteria</taxon>
        <taxon>Pseudomonadati</taxon>
        <taxon>Bacteroidota</taxon>
        <taxon>Flavobacteriia</taxon>
        <taxon>Flavobacteriales</taxon>
        <taxon>Flavobacteriaceae</taxon>
        <taxon>Marixanthomonas</taxon>
    </lineage>
</organism>
<evidence type="ECO:0000313" key="3">
    <source>
        <dbReference type="Proteomes" id="UP000245962"/>
    </source>
</evidence>
<dbReference type="EMBL" id="QEHR01000006">
    <property type="protein sequence ID" value="PVW14340.1"/>
    <property type="molecule type" value="Genomic_DNA"/>
</dbReference>
<accession>A0A2U0I045</accession>